<gene>
    <name evidence="5" type="ORF">TRFO_13805</name>
</gene>
<evidence type="ECO:0000256" key="1">
    <source>
        <dbReference type="ARBA" id="ARBA00004123"/>
    </source>
</evidence>
<dbReference type="PROSITE" id="PS50013">
    <property type="entry name" value="CHROMO_2"/>
    <property type="match status" value="1"/>
</dbReference>
<feature type="region of interest" description="Disordered" evidence="3">
    <location>
        <begin position="75"/>
        <end position="129"/>
    </location>
</feature>
<dbReference type="Gene3D" id="2.40.50.40">
    <property type="match status" value="1"/>
</dbReference>
<dbReference type="InterPro" id="IPR023780">
    <property type="entry name" value="Chromo_domain"/>
</dbReference>
<keyword evidence="2" id="KW-0539">Nucleus</keyword>
<feature type="domain" description="Chromo" evidence="4">
    <location>
        <begin position="159"/>
        <end position="217"/>
    </location>
</feature>
<dbReference type="RefSeq" id="XP_068368933.1">
    <property type="nucleotide sequence ID" value="XM_068497457.1"/>
</dbReference>
<feature type="compositionally biased region" description="Low complexity" evidence="3">
    <location>
        <begin position="261"/>
        <end position="274"/>
    </location>
</feature>
<feature type="region of interest" description="Disordered" evidence="3">
    <location>
        <begin position="261"/>
        <end position="280"/>
    </location>
</feature>
<dbReference type="CDD" id="cd00024">
    <property type="entry name" value="CD_CSD"/>
    <property type="match status" value="1"/>
</dbReference>
<dbReference type="VEuPathDB" id="TrichDB:TRFO_13805"/>
<feature type="compositionally biased region" description="Basic and acidic residues" evidence="3">
    <location>
        <begin position="75"/>
        <end position="121"/>
    </location>
</feature>
<dbReference type="SMART" id="SM00298">
    <property type="entry name" value="CHROMO"/>
    <property type="match status" value="1"/>
</dbReference>
<protein>
    <recommendedName>
        <fullName evidence="4">Chromo domain-containing protein</fullName>
    </recommendedName>
</protein>
<reference evidence="5" key="1">
    <citation type="submission" date="2016-10" db="EMBL/GenBank/DDBJ databases">
        <authorList>
            <person name="Benchimol M."/>
            <person name="Almeida L.G."/>
            <person name="Vasconcelos A.T."/>
            <person name="Perreira-Neves A."/>
            <person name="Rosa I.A."/>
            <person name="Tasca T."/>
            <person name="Bogo M.R."/>
            <person name="de Souza W."/>
        </authorList>
    </citation>
    <scope>NUCLEOTIDE SEQUENCE [LARGE SCALE GENOMIC DNA]</scope>
    <source>
        <strain evidence="5">K</strain>
    </source>
</reference>
<dbReference type="PANTHER" id="PTHR22812">
    <property type="entry name" value="CHROMOBOX PROTEIN"/>
    <property type="match status" value="1"/>
</dbReference>
<sequence>MEVILLYLLSVKMSIIWRFAIQMQYLSSLIPFAIFHITCPSKMFSHFSSSSSVSSYSSDVDELIVGMPFESKKAKKIAEEEEDQNHKNRNLDFHQITKSETLKSEASKKDQKKSDKDQEKKEKKKSKYVPVLIPKANPVESINNHYSESDYEEEEEETYEVEAIINHRKKHGKIQYFLKWVGYPSSQNTWEFENNMNCPELIKEYWDRKKDEMSSRQIDLDSKKSANEKIDEYLMKSKAKKDERVKKPSASVLIFHKLKSKSNNSNSNHNSRNSFVDNSDFSQNINNENLNYSDIHQVPKLIKKSDYTSSKENLLSTKTFPSIRQFKLPLYQMEKPQFCIKSIIDHQIENDVINYRILLNNEDVIILKSDEVQMCNPRLLIDYYEKFIL</sequence>
<evidence type="ECO:0000259" key="4">
    <source>
        <dbReference type="PROSITE" id="PS50013"/>
    </source>
</evidence>
<dbReference type="SUPFAM" id="SSF54160">
    <property type="entry name" value="Chromo domain-like"/>
    <property type="match status" value="1"/>
</dbReference>
<evidence type="ECO:0000313" key="6">
    <source>
        <dbReference type="Proteomes" id="UP000179807"/>
    </source>
</evidence>
<dbReference type="Proteomes" id="UP000179807">
    <property type="component" value="Unassembled WGS sequence"/>
</dbReference>
<evidence type="ECO:0000256" key="3">
    <source>
        <dbReference type="SAM" id="MobiDB-lite"/>
    </source>
</evidence>
<keyword evidence="6" id="KW-1185">Reference proteome</keyword>
<dbReference type="EMBL" id="MLAK01000186">
    <property type="protein sequence ID" value="OHT15797.1"/>
    <property type="molecule type" value="Genomic_DNA"/>
</dbReference>
<proteinExistence type="predicted"/>
<dbReference type="GeneID" id="94832161"/>
<dbReference type="InterPro" id="IPR000953">
    <property type="entry name" value="Chromo/chromo_shadow_dom"/>
</dbReference>
<accession>A0A1J4L1M8</accession>
<evidence type="ECO:0000313" key="5">
    <source>
        <dbReference type="EMBL" id="OHT15797.1"/>
    </source>
</evidence>
<comment type="subcellular location">
    <subcellularLocation>
        <location evidence="1">Nucleus</location>
    </subcellularLocation>
</comment>
<dbReference type="Pfam" id="PF00385">
    <property type="entry name" value="Chromo"/>
    <property type="match status" value="1"/>
</dbReference>
<dbReference type="AlphaFoldDB" id="A0A1J4L1M8"/>
<name>A0A1J4L1M8_9EUKA</name>
<evidence type="ECO:0000256" key="2">
    <source>
        <dbReference type="ARBA" id="ARBA00023242"/>
    </source>
</evidence>
<organism evidence="5 6">
    <name type="scientific">Tritrichomonas foetus</name>
    <dbReference type="NCBI Taxonomy" id="1144522"/>
    <lineage>
        <taxon>Eukaryota</taxon>
        <taxon>Metamonada</taxon>
        <taxon>Parabasalia</taxon>
        <taxon>Tritrichomonadida</taxon>
        <taxon>Tritrichomonadidae</taxon>
        <taxon>Tritrichomonas</taxon>
    </lineage>
</organism>
<dbReference type="OrthoDB" id="433924at2759"/>
<comment type="caution">
    <text evidence="5">The sequence shown here is derived from an EMBL/GenBank/DDBJ whole genome shotgun (WGS) entry which is preliminary data.</text>
</comment>
<dbReference type="InterPro" id="IPR051219">
    <property type="entry name" value="Heterochromatin_chromo-domain"/>
</dbReference>
<dbReference type="GO" id="GO:0005634">
    <property type="term" value="C:nucleus"/>
    <property type="evidence" value="ECO:0007669"/>
    <property type="project" value="UniProtKB-SubCell"/>
</dbReference>
<dbReference type="InterPro" id="IPR016197">
    <property type="entry name" value="Chromo-like_dom_sf"/>
</dbReference>